<gene>
    <name evidence="2" type="ORF">METZ01_LOCUS224245</name>
</gene>
<dbReference type="Pfam" id="PF00848">
    <property type="entry name" value="Ring_hydroxyl_A"/>
    <property type="match status" value="1"/>
</dbReference>
<dbReference type="SUPFAM" id="SSF55961">
    <property type="entry name" value="Bet v1-like"/>
    <property type="match status" value="1"/>
</dbReference>
<dbReference type="AlphaFoldDB" id="A0A382GB32"/>
<protein>
    <recommendedName>
        <fullName evidence="1">Aromatic-ring-hydroxylating dioxygenase alpha subunit C-terminal domain-containing protein</fullName>
    </recommendedName>
</protein>
<dbReference type="Gene3D" id="3.90.380.10">
    <property type="entry name" value="Naphthalene 1,2-dioxygenase Alpha Subunit, Chain A, domain 1"/>
    <property type="match status" value="1"/>
</dbReference>
<sequence>INHRTFATGVIKPDTYDIQPQGYCLRHTTECQNLDRMSYPIDLDANEHAGDYSSWFLWPLFSFQVYPGNVLNTYHWQPINCEEVEVCRGWYTVNGEDSQVIRGLAIQDCETTVEEDIRLVESVQRGLNSRGYRPGPLVIDPAGGVNSEHSIEVLHQWMRDGLNIKKT</sequence>
<accession>A0A382GB32</accession>
<dbReference type="GO" id="GO:0051537">
    <property type="term" value="F:2 iron, 2 sulfur cluster binding"/>
    <property type="evidence" value="ECO:0007669"/>
    <property type="project" value="InterPro"/>
</dbReference>
<evidence type="ECO:0000313" key="2">
    <source>
        <dbReference type="EMBL" id="SVB71391.1"/>
    </source>
</evidence>
<name>A0A382GB32_9ZZZZ</name>
<dbReference type="InterPro" id="IPR015879">
    <property type="entry name" value="Ring_hydroxy_dOase_asu_C_dom"/>
</dbReference>
<dbReference type="EMBL" id="UINC01054090">
    <property type="protein sequence ID" value="SVB71391.1"/>
    <property type="molecule type" value="Genomic_DNA"/>
</dbReference>
<evidence type="ECO:0000259" key="1">
    <source>
        <dbReference type="Pfam" id="PF00848"/>
    </source>
</evidence>
<reference evidence="2" key="1">
    <citation type="submission" date="2018-05" db="EMBL/GenBank/DDBJ databases">
        <authorList>
            <person name="Lanie J.A."/>
            <person name="Ng W.-L."/>
            <person name="Kazmierczak K.M."/>
            <person name="Andrzejewski T.M."/>
            <person name="Davidsen T.M."/>
            <person name="Wayne K.J."/>
            <person name="Tettelin H."/>
            <person name="Glass J.I."/>
            <person name="Rusch D."/>
            <person name="Podicherti R."/>
            <person name="Tsui H.-C.T."/>
            <person name="Winkler M.E."/>
        </authorList>
    </citation>
    <scope>NUCLEOTIDE SEQUENCE</scope>
</reference>
<organism evidence="2">
    <name type="scientific">marine metagenome</name>
    <dbReference type="NCBI Taxonomy" id="408172"/>
    <lineage>
        <taxon>unclassified sequences</taxon>
        <taxon>metagenomes</taxon>
        <taxon>ecological metagenomes</taxon>
    </lineage>
</organism>
<feature type="domain" description="Aromatic-ring-hydroxylating dioxygenase alpha subunit C-terminal" evidence="1">
    <location>
        <begin position="42"/>
        <end position="160"/>
    </location>
</feature>
<proteinExistence type="predicted"/>
<dbReference type="GO" id="GO:0005506">
    <property type="term" value="F:iron ion binding"/>
    <property type="evidence" value="ECO:0007669"/>
    <property type="project" value="InterPro"/>
</dbReference>
<feature type="non-terminal residue" evidence="2">
    <location>
        <position position="1"/>
    </location>
</feature>